<organism evidence="4 5">
    <name type="scientific">Ramlibacter henchirensis</name>
    <dbReference type="NCBI Taxonomy" id="204072"/>
    <lineage>
        <taxon>Bacteria</taxon>
        <taxon>Pseudomonadati</taxon>
        <taxon>Pseudomonadota</taxon>
        <taxon>Betaproteobacteria</taxon>
        <taxon>Burkholderiales</taxon>
        <taxon>Comamonadaceae</taxon>
        <taxon>Ramlibacter</taxon>
    </lineage>
</organism>
<dbReference type="EMBL" id="SMLM01000002">
    <property type="protein sequence ID" value="TFZ02391.1"/>
    <property type="molecule type" value="Genomic_DNA"/>
</dbReference>
<dbReference type="OrthoDB" id="9796919at2"/>
<proteinExistence type="predicted"/>
<dbReference type="Gene3D" id="3.40.630.30">
    <property type="match status" value="1"/>
</dbReference>
<dbReference type="CDD" id="cd04301">
    <property type="entry name" value="NAT_SF"/>
    <property type="match status" value="1"/>
</dbReference>
<evidence type="ECO:0000256" key="1">
    <source>
        <dbReference type="ARBA" id="ARBA00022679"/>
    </source>
</evidence>
<evidence type="ECO:0000256" key="2">
    <source>
        <dbReference type="ARBA" id="ARBA00023315"/>
    </source>
</evidence>
<sequence>MAVLDNVFWHALSDTQRHLTLGTGNVRRYSSGLPPLLAFADPRHPHLDELAPFCAPGERFYAADWRGDAPPGWQIELETTMELMVWSGGAVSEEPIEAVRLGADHVEHMVELATLTKPGPFGPRNLELGTYLGCFEQGRLAAMAGERTQAGALREVSAIATHPDFQGRGLARKLVKRIVANQLARGETPFLHVMSSNAGALHLYRQLGFEVYRTCAVRVVAKT</sequence>
<name>A0A4Z0BU70_9BURK</name>
<dbReference type="AlphaFoldDB" id="A0A4Z0BU70"/>
<dbReference type="InterPro" id="IPR050680">
    <property type="entry name" value="YpeA/RimI_acetyltransf"/>
</dbReference>
<dbReference type="PANTHER" id="PTHR43420:SF3">
    <property type="entry name" value="N-ACETYLTRANSFERASE DOMAIN-CONTAINING PROTEIN"/>
    <property type="match status" value="1"/>
</dbReference>
<evidence type="ECO:0000313" key="4">
    <source>
        <dbReference type="EMBL" id="TFZ02391.1"/>
    </source>
</evidence>
<dbReference type="Pfam" id="PF08445">
    <property type="entry name" value="FR47"/>
    <property type="match status" value="1"/>
</dbReference>
<evidence type="ECO:0000313" key="5">
    <source>
        <dbReference type="Proteomes" id="UP000298180"/>
    </source>
</evidence>
<dbReference type="RefSeq" id="WP_135263918.1">
    <property type="nucleotide sequence ID" value="NZ_SMLM01000002.1"/>
</dbReference>
<dbReference type="InterPro" id="IPR016181">
    <property type="entry name" value="Acyl_CoA_acyltransferase"/>
</dbReference>
<accession>A0A4Z0BU70</accession>
<feature type="domain" description="N-acetyltransferase" evidence="3">
    <location>
        <begin position="96"/>
        <end position="223"/>
    </location>
</feature>
<evidence type="ECO:0000259" key="3">
    <source>
        <dbReference type="PROSITE" id="PS51186"/>
    </source>
</evidence>
<dbReference type="GO" id="GO:0016747">
    <property type="term" value="F:acyltransferase activity, transferring groups other than amino-acyl groups"/>
    <property type="evidence" value="ECO:0007669"/>
    <property type="project" value="InterPro"/>
</dbReference>
<gene>
    <name evidence="4" type="ORF">EZ313_14080</name>
</gene>
<dbReference type="InterPro" id="IPR013653">
    <property type="entry name" value="GCN5-like_dom"/>
</dbReference>
<keyword evidence="2" id="KW-0012">Acyltransferase</keyword>
<reference evidence="4 5" key="1">
    <citation type="submission" date="2019-03" db="EMBL/GenBank/DDBJ databases">
        <title>Ramlibacter henchirensis DSM 14656, whole genome shotgun sequence.</title>
        <authorList>
            <person name="Zhang X."/>
            <person name="Feng G."/>
            <person name="Zhu H."/>
        </authorList>
    </citation>
    <scope>NUCLEOTIDE SEQUENCE [LARGE SCALE GENOMIC DNA]</scope>
    <source>
        <strain evidence="4 5">DSM 14656</strain>
    </source>
</reference>
<dbReference type="Proteomes" id="UP000298180">
    <property type="component" value="Unassembled WGS sequence"/>
</dbReference>
<dbReference type="PANTHER" id="PTHR43420">
    <property type="entry name" value="ACETYLTRANSFERASE"/>
    <property type="match status" value="1"/>
</dbReference>
<comment type="caution">
    <text evidence="4">The sequence shown here is derived from an EMBL/GenBank/DDBJ whole genome shotgun (WGS) entry which is preliminary data.</text>
</comment>
<dbReference type="PROSITE" id="PS51186">
    <property type="entry name" value="GNAT"/>
    <property type="match status" value="1"/>
</dbReference>
<dbReference type="InterPro" id="IPR000182">
    <property type="entry name" value="GNAT_dom"/>
</dbReference>
<dbReference type="SUPFAM" id="SSF55729">
    <property type="entry name" value="Acyl-CoA N-acyltransferases (Nat)"/>
    <property type="match status" value="1"/>
</dbReference>
<keyword evidence="1 4" id="KW-0808">Transferase</keyword>
<protein>
    <submittedName>
        <fullName evidence="4">GNAT family N-acetyltransferase</fullName>
    </submittedName>
</protein>
<keyword evidence="5" id="KW-1185">Reference proteome</keyword>